<proteinExistence type="predicted"/>
<evidence type="ECO:0000313" key="4">
    <source>
        <dbReference type="EMBL" id="GAH06383.1"/>
    </source>
</evidence>
<dbReference type="AlphaFoldDB" id="X1ECH3"/>
<dbReference type="CDD" id="cd02980">
    <property type="entry name" value="TRX_Fd_family"/>
    <property type="match status" value="1"/>
</dbReference>
<dbReference type="Pfam" id="PF01257">
    <property type="entry name" value="2Fe-2S_thioredx"/>
    <property type="match status" value="1"/>
</dbReference>
<evidence type="ECO:0000256" key="2">
    <source>
        <dbReference type="ARBA" id="ARBA00023004"/>
    </source>
</evidence>
<dbReference type="GO" id="GO:0046872">
    <property type="term" value="F:metal ion binding"/>
    <property type="evidence" value="ECO:0007669"/>
    <property type="project" value="UniProtKB-KW"/>
</dbReference>
<dbReference type="PANTHER" id="PTHR43578:SF3">
    <property type="entry name" value="NADH-QUINONE OXIDOREDUCTASE SUBUNIT F"/>
    <property type="match status" value="1"/>
</dbReference>
<dbReference type="InterPro" id="IPR036249">
    <property type="entry name" value="Thioredoxin-like_sf"/>
</dbReference>
<dbReference type="PANTHER" id="PTHR43578">
    <property type="entry name" value="NADH-QUINONE OXIDOREDUCTASE SUBUNIT F"/>
    <property type="match status" value="1"/>
</dbReference>
<dbReference type="SUPFAM" id="SSF52833">
    <property type="entry name" value="Thioredoxin-like"/>
    <property type="match status" value="1"/>
</dbReference>
<accession>X1ECH3</accession>
<reference evidence="4" key="1">
    <citation type="journal article" date="2014" name="Front. Microbiol.">
        <title>High frequency of phylogenetically diverse reductive dehalogenase-homologous genes in deep subseafloor sedimentary metagenomes.</title>
        <authorList>
            <person name="Kawai M."/>
            <person name="Futagami T."/>
            <person name="Toyoda A."/>
            <person name="Takaki Y."/>
            <person name="Nishi S."/>
            <person name="Hori S."/>
            <person name="Arai W."/>
            <person name="Tsubouchi T."/>
            <person name="Morono Y."/>
            <person name="Uchiyama I."/>
            <person name="Ito T."/>
            <person name="Fujiyama A."/>
            <person name="Inagaki F."/>
            <person name="Takami H."/>
        </authorList>
    </citation>
    <scope>NUCLEOTIDE SEQUENCE</scope>
    <source>
        <strain evidence="4">Expedition CK06-06</strain>
    </source>
</reference>
<dbReference type="GO" id="GO:0051536">
    <property type="term" value="F:iron-sulfur cluster binding"/>
    <property type="evidence" value="ECO:0007669"/>
    <property type="project" value="UniProtKB-KW"/>
</dbReference>
<protein>
    <recommendedName>
        <fullName evidence="5">NADH-ubiquinone oxidoreductase 51kDa subunit FMN-binding domain-containing protein</fullName>
    </recommendedName>
</protein>
<evidence type="ECO:0000256" key="3">
    <source>
        <dbReference type="ARBA" id="ARBA00023014"/>
    </source>
</evidence>
<gene>
    <name evidence="4" type="ORF">S01H4_62443</name>
</gene>
<keyword evidence="3" id="KW-0411">Iron-sulfur</keyword>
<organism evidence="4">
    <name type="scientific">marine sediment metagenome</name>
    <dbReference type="NCBI Taxonomy" id="412755"/>
    <lineage>
        <taxon>unclassified sequences</taxon>
        <taxon>metagenomes</taxon>
        <taxon>ecological metagenomes</taxon>
    </lineage>
</organism>
<dbReference type="Gene3D" id="3.40.30.10">
    <property type="entry name" value="Glutaredoxin"/>
    <property type="match status" value="1"/>
</dbReference>
<dbReference type="PROSITE" id="PS51257">
    <property type="entry name" value="PROKAR_LIPOPROTEIN"/>
    <property type="match status" value="1"/>
</dbReference>
<keyword evidence="2" id="KW-0408">Iron</keyword>
<evidence type="ECO:0008006" key="5">
    <source>
        <dbReference type="Google" id="ProtNLM"/>
    </source>
</evidence>
<evidence type="ECO:0000256" key="1">
    <source>
        <dbReference type="ARBA" id="ARBA00022723"/>
    </source>
</evidence>
<sequence length="110" mass="11985">MKQHRMHLLICAGTGCVAAGSFEIKKALEKEIIKRKLQDEVAVISTGCNGFCERGPTMVVQPEGIFYIGLKTEDVPLPLTIMMPVSSFNIATATIFGCPCKVIQISPFLL</sequence>
<comment type="caution">
    <text evidence="4">The sequence shown here is derived from an EMBL/GenBank/DDBJ whole genome shotgun (WGS) entry which is preliminary data.</text>
</comment>
<dbReference type="EMBL" id="BART01037273">
    <property type="protein sequence ID" value="GAH06383.1"/>
    <property type="molecule type" value="Genomic_DNA"/>
</dbReference>
<name>X1ECH3_9ZZZZ</name>
<keyword evidence="1" id="KW-0479">Metal-binding</keyword>